<dbReference type="SUPFAM" id="SSF55331">
    <property type="entry name" value="Tautomerase/MIF"/>
    <property type="match status" value="1"/>
</dbReference>
<dbReference type="KEGG" id="sxa:FMM02_00350"/>
<dbReference type="GO" id="GO:0008704">
    <property type="term" value="F:5-carboxymethyl-2-hydroxymuconate delta-isomerase activity"/>
    <property type="evidence" value="ECO:0007669"/>
    <property type="project" value="InterPro"/>
</dbReference>
<dbReference type="AlphaFoldDB" id="A0A516INQ2"/>
<dbReference type="PANTHER" id="PTHR37950:SF1">
    <property type="entry name" value="4-HYDROXYPHENYLACETATE CATABOLISM PROTEIN"/>
    <property type="match status" value="1"/>
</dbReference>
<accession>A0A516INQ2</accession>
<keyword evidence="1" id="KW-0413">Isomerase</keyword>
<gene>
    <name evidence="1" type="ORF">FMM02_00350</name>
</gene>
<dbReference type="Gene3D" id="3.30.429.10">
    <property type="entry name" value="Macrophage Migration Inhibitory Factor"/>
    <property type="match status" value="1"/>
</dbReference>
<keyword evidence="2" id="KW-1185">Reference proteome</keyword>
<dbReference type="RefSeq" id="WP_147493008.1">
    <property type="nucleotide sequence ID" value="NZ_CP041659.1"/>
</dbReference>
<proteinExistence type="predicted"/>
<organism evidence="1 2">
    <name type="scientific">Sphingomonas xanthus</name>
    <dbReference type="NCBI Taxonomy" id="2594473"/>
    <lineage>
        <taxon>Bacteria</taxon>
        <taxon>Pseudomonadati</taxon>
        <taxon>Pseudomonadota</taxon>
        <taxon>Alphaproteobacteria</taxon>
        <taxon>Sphingomonadales</taxon>
        <taxon>Sphingomonadaceae</taxon>
        <taxon>Sphingomonas</taxon>
    </lineage>
</organism>
<sequence length="124" mass="13580">MPQASVEYSSNVAELFDVHGFTQVLHAELVELTDTDLQSCKTRLIELNDVVIGDGSPNNAMVHVDIGIFSGRPPQQKTDLGKSVLAAAMSFLREWQGGNLQVTVAVNDLDIDNYHKIEIQNSKA</sequence>
<dbReference type="InterPro" id="IPR014347">
    <property type="entry name" value="Tautomerase/MIF_sf"/>
</dbReference>
<reference evidence="1 2" key="1">
    <citation type="submission" date="2019-07" db="EMBL/GenBank/DDBJ databases">
        <title>Sphingomonas AE3 Genome sequencing and assembly.</title>
        <authorList>
            <person name="Kim H."/>
        </authorList>
    </citation>
    <scope>NUCLEOTIDE SEQUENCE [LARGE SCALE GENOMIC DNA]</scope>
    <source>
        <strain evidence="1 2">AE3</strain>
    </source>
</reference>
<evidence type="ECO:0000313" key="2">
    <source>
        <dbReference type="Proteomes" id="UP000321857"/>
    </source>
</evidence>
<dbReference type="Pfam" id="PF02962">
    <property type="entry name" value="CHMI"/>
    <property type="match status" value="1"/>
</dbReference>
<dbReference type="InterPro" id="IPR004220">
    <property type="entry name" value="5-COMe_2-OHmuconate_Isoase"/>
</dbReference>
<dbReference type="EMBL" id="CP041659">
    <property type="protein sequence ID" value="QDP18545.1"/>
    <property type="molecule type" value="Genomic_DNA"/>
</dbReference>
<name>A0A516INQ2_9SPHN</name>
<dbReference type="Proteomes" id="UP000321857">
    <property type="component" value="Chromosome"/>
</dbReference>
<evidence type="ECO:0000313" key="1">
    <source>
        <dbReference type="EMBL" id="QDP18545.1"/>
    </source>
</evidence>
<dbReference type="PANTHER" id="PTHR37950">
    <property type="entry name" value="4-HYDROXYPHENYLACETATE CATABOLISM PROTEIN"/>
    <property type="match status" value="1"/>
</dbReference>
<protein>
    <submittedName>
        <fullName evidence="1">5-carboxymethyl-2-hydroxymuconate isomerase</fullName>
    </submittedName>
</protein>
<dbReference type="OrthoDB" id="7203947at2"/>